<sequence length="436" mass="51725">MEIKNEEHFDKAKTVLMGEAASFKSDKFLELETHVKESLDKSQDSEKALALITKWALSFWSSDVHYDIRENFTQLRFRIDGHLTDIFELTKHHYKLVLERLKYKSDLKLNITNVPQDGKYRILDDDRKIDVRISTLPVKLWENVVCRILDSWNTIPSVDDLGFMWASKRQIEKSVKKKNWMILVTWPTWSGKTTTLYSILNTLNIPEKKIITLEDPIEYELPWVVQSEVNEKNWYTYSSWLKALMRQDPDVIMIWEIRDLDTAQIAAQASLTWHLVLATLHTKSASETLERLINIWVPPYILSSAIDIIIAQRLVRKNCPHCIEEHEATSEQNEIIKWMMKDIGIEAVTKAKTDWFKLFKSKWCEHCWYSWYKWRIWVYEVLSFNEKTRTLIRNWSSPAEILAEARKQDMMTIREDWVLKAMRGKTTLEELFMVID</sequence>
<dbReference type="GO" id="GO:0016887">
    <property type="term" value="F:ATP hydrolysis activity"/>
    <property type="evidence" value="ECO:0007669"/>
    <property type="project" value="TreeGrafter"/>
</dbReference>
<proteinExistence type="inferred from homology"/>
<dbReference type="Gene3D" id="3.30.450.90">
    <property type="match status" value="1"/>
</dbReference>
<dbReference type="PANTHER" id="PTHR30258:SF1">
    <property type="entry name" value="PROTEIN TRANSPORT PROTEIN HOFB HOMOLOG"/>
    <property type="match status" value="1"/>
</dbReference>
<dbReference type="CDD" id="cd01129">
    <property type="entry name" value="PulE-GspE-like"/>
    <property type="match status" value="1"/>
</dbReference>
<organism evidence="5">
    <name type="scientific">uncultured bacterium</name>
    <name type="common">gcode 4</name>
    <dbReference type="NCBI Taxonomy" id="1234023"/>
    <lineage>
        <taxon>Bacteria</taxon>
        <taxon>environmental samples</taxon>
    </lineage>
</organism>
<evidence type="ECO:0000259" key="4">
    <source>
        <dbReference type="Pfam" id="PF00437"/>
    </source>
</evidence>
<keyword evidence="3" id="KW-0067">ATP-binding</keyword>
<evidence type="ECO:0000313" key="5">
    <source>
        <dbReference type="EMBL" id="EKE27348.1"/>
    </source>
</evidence>
<accession>K2FWH5</accession>
<evidence type="ECO:0000256" key="2">
    <source>
        <dbReference type="ARBA" id="ARBA00022741"/>
    </source>
</evidence>
<dbReference type="InterPro" id="IPR027417">
    <property type="entry name" value="P-loop_NTPase"/>
</dbReference>
<dbReference type="EMBL" id="AMFJ01000497">
    <property type="protein sequence ID" value="EKE27348.1"/>
    <property type="molecule type" value="Genomic_DNA"/>
</dbReference>
<evidence type="ECO:0000256" key="3">
    <source>
        <dbReference type="ARBA" id="ARBA00022840"/>
    </source>
</evidence>
<name>K2FWH5_9BACT</name>
<reference evidence="5" key="1">
    <citation type="journal article" date="2012" name="Science">
        <title>Fermentation, hydrogen, and sulfur metabolism in multiple uncultivated bacterial phyla.</title>
        <authorList>
            <person name="Wrighton K.C."/>
            <person name="Thomas B.C."/>
            <person name="Sharon I."/>
            <person name="Miller C.S."/>
            <person name="Castelle C.J."/>
            <person name="VerBerkmoes N.C."/>
            <person name="Wilkins M.J."/>
            <person name="Hettich R.L."/>
            <person name="Lipton M.S."/>
            <person name="Williams K.H."/>
            <person name="Long P.E."/>
            <person name="Banfield J.F."/>
        </authorList>
    </citation>
    <scope>NUCLEOTIDE SEQUENCE [LARGE SCALE GENOMIC DNA]</scope>
</reference>
<protein>
    <recommendedName>
        <fullName evidence="4">Bacterial type II secretion system protein E domain-containing protein</fullName>
    </recommendedName>
</protein>
<dbReference type="Pfam" id="PF00437">
    <property type="entry name" value="T2SSE"/>
    <property type="match status" value="1"/>
</dbReference>
<dbReference type="Gene3D" id="3.40.50.300">
    <property type="entry name" value="P-loop containing nucleotide triphosphate hydrolases"/>
    <property type="match status" value="1"/>
</dbReference>
<evidence type="ECO:0000256" key="1">
    <source>
        <dbReference type="ARBA" id="ARBA00006611"/>
    </source>
</evidence>
<dbReference type="GO" id="GO:0005524">
    <property type="term" value="F:ATP binding"/>
    <property type="evidence" value="ECO:0007669"/>
    <property type="project" value="UniProtKB-KW"/>
</dbReference>
<dbReference type="InterPro" id="IPR001482">
    <property type="entry name" value="T2SS/T4SS_dom"/>
</dbReference>
<comment type="caution">
    <text evidence="5">The sequence shown here is derived from an EMBL/GenBank/DDBJ whole genome shotgun (WGS) entry which is preliminary data.</text>
</comment>
<dbReference type="PANTHER" id="PTHR30258">
    <property type="entry name" value="TYPE II SECRETION SYSTEM PROTEIN GSPE-RELATED"/>
    <property type="match status" value="1"/>
</dbReference>
<feature type="domain" description="Bacterial type II secretion system protein E" evidence="4">
    <location>
        <begin position="46"/>
        <end position="431"/>
    </location>
</feature>
<dbReference type="AlphaFoldDB" id="K2FWH5"/>
<gene>
    <name evidence="5" type="ORF">ACD_3C00223G0025</name>
</gene>
<keyword evidence="2" id="KW-0547">Nucleotide-binding</keyword>
<comment type="similarity">
    <text evidence="1">Belongs to the GSP E family.</text>
</comment>
<dbReference type="GO" id="GO:0005886">
    <property type="term" value="C:plasma membrane"/>
    <property type="evidence" value="ECO:0007669"/>
    <property type="project" value="TreeGrafter"/>
</dbReference>
<dbReference type="SUPFAM" id="SSF52540">
    <property type="entry name" value="P-loop containing nucleoside triphosphate hydrolases"/>
    <property type="match status" value="1"/>
</dbReference>